<dbReference type="PANTHER" id="PTHR35908:SF1">
    <property type="entry name" value="CONSERVED PROTEIN"/>
    <property type="match status" value="1"/>
</dbReference>
<organism evidence="2 3">
    <name type="scientific">Nocardioides panacisoli</name>
    <dbReference type="NCBI Taxonomy" id="627624"/>
    <lineage>
        <taxon>Bacteria</taxon>
        <taxon>Bacillati</taxon>
        <taxon>Actinomycetota</taxon>
        <taxon>Actinomycetes</taxon>
        <taxon>Propionibacteriales</taxon>
        <taxon>Nocardioidaceae</taxon>
        <taxon>Nocardioides</taxon>
    </lineage>
</organism>
<dbReference type="PROSITE" id="PS51819">
    <property type="entry name" value="VOC"/>
    <property type="match status" value="1"/>
</dbReference>
<dbReference type="SUPFAM" id="SSF54593">
    <property type="entry name" value="Glyoxalase/Bleomycin resistance protein/Dihydroxybiphenyl dioxygenase"/>
    <property type="match status" value="1"/>
</dbReference>
<dbReference type="EMBL" id="BAABAH010000018">
    <property type="protein sequence ID" value="GAA3833068.1"/>
    <property type="molecule type" value="Genomic_DNA"/>
</dbReference>
<dbReference type="Proteomes" id="UP001501821">
    <property type="component" value="Unassembled WGS sequence"/>
</dbReference>
<accession>A0ABP7J3T0</accession>
<feature type="domain" description="VOC" evidence="1">
    <location>
        <begin position="102"/>
        <end position="215"/>
    </location>
</feature>
<dbReference type="Gene3D" id="3.10.180.10">
    <property type="entry name" value="2,3-Dihydroxybiphenyl 1,2-Dioxygenase, domain 1"/>
    <property type="match status" value="2"/>
</dbReference>
<name>A0ABP7J3T0_9ACTN</name>
<keyword evidence="3" id="KW-1185">Reference proteome</keyword>
<dbReference type="PANTHER" id="PTHR35908">
    <property type="entry name" value="HYPOTHETICAL FUSION PROTEIN"/>
    <property type="match status" value="1"/>
</dbReference>
<dbReference type="InterPro" id="IPR037523">
    <property type="entry name" value="VOC_core"/>
</dbReference>
<comment type="caution">
    <text evidence="2">The sequence shown here is derived from an EMBL/GenBank/DDBJ whole genome shotgun (WGS) entry which is preliminary data.</text>
</comment>
<dbReference type="InterPro" id="IPR029068">
    <property type="entry name" value="Glyas_Bleomycin-R_OHBP_Dase"/>
</dbReference>
<reference evidence="3" key="1">
    <citation type="journal article" date="2019" name="Int. J. Syst. Evol. Microbiol.">
        <title>The Global Catalogue of Microorganisms (GCM) 10K type strain sequencing project: providing services to taxonomists for standard genome sequencing and annotation.</title>
        <authorList>
            <consortium name="The Broad Institute Genomics Platform"/>
            <consortium name="The Broad Institute Genome Sequencing Center for Infectious Disease"/>
            <person name="Wu L."/>
            <person name="Ma J."/>
        </authorList>
    </citation>
    <scope>NUCLEOTIDE SEQUENCE [LARGE SCALE GENOMIC DNA]</scope>
    <source>
        <strain evidence="3">JCM 16953</strain>
    </source>
</reference>
<proteinExistence type="predicted"/>
<evidence type="ECO:0000313" key="3">
    <source>
        <dbReference type="Proteomes" id="UP001501821"/>
    </source>
</evidence>
<dbReference type="Pfam" id="PF18029">
    <property type="entry name" value="Glyoxalase_6"/>
    <property type="match status" value="2"/>
</dbReference>
<sequence length="217" mass="23896">MVQLENVVFDAVDPQAVGRFWESELGTEPLTDEEAGYETRLAVPDGPVLDLCFQRVAEPPTGPQRLHLEIVDDADTELELTDPGGNPFTELPAGSAYADDSPLATIVLAAADPERDRRFWSWLTGWEPVDPGPVVGLRHPSHRGPLLELRPEAAPKGEGKNRIHLDVRLEPGEDADAVATAIVERGGRELHFDWGELPWRHFADPSGNEFCMLRAPV</sequence>
<evidence type="ECO:0000313" key="2">
    <source>
        <dbReference type="EMBL" id="GAA3833068.1"/>
    </source>
</evidence>
<protein>
    <submittedName>
        <fullName evidence="2">VOC family protein</fullName>
    </submittedName>
</protein>
<gene>
    <name evidence="2" type="ORF">GCM10022242_37650</name>
</gene>
<dbReference type="InterPro" id="IPR041581">
    <property type="entry name" value="Glyoxalase_6"/>
</dbReference>
<evidence type="ECO:0000259" key="1">
    <source>
        <dbReference type="PROSITE" id="PS51819"/>
    </source>
</evidence>